<feature type="region of interest" description="Disordered" evidence="16">
    <location>
        <begin position="777"/>
        <end position="814"/>
    </location>
</feature>
<comment type="catalytic activity">
    <reaction evidence="14">
        <text>DNA(n) + a 2'-deoxyribonucleoside 5'-triphosphate = DNA(n+1) + diphosphate</text>
        <dbReference type="Rhea" id="RHEA:22508"/>
        <dbReference type="Rhea" id="RHEA-COMP:17339"/>
        <dbReference type="Rhea" id="RHEA-COMP:17340"/>
        <dbReference type="ChEBI" id="CHEBI:33019"/>
        <dbReference type="ChEBI" id="CHEBI:61560"/>
        <dbReference type="ChEBI" id="CHEBI:173112"/>
        <dbReference type="EC" id="2.7.7.49"/>
    </reaction>
</comment>
<dbReference type="InterPro" id="IPR013103">
    <property type="entry name" value="RVT_2"/>
</dbReference>
<feature type="domain" description="Integrase catalytic" evidence="17">
    <location>
        <begin position="1"/>
        <end position="177"/>
    </location>
</feature>
<keyword evidence="7" id="KW-0460">Magnesium</keyword>
<dbReference type="GO" id="GO:0046872">
    <property type="term" value="F:metal ion binding"/>
    <property type="evidence" value="ECO:0007669"/>
    <property type="project" value="UniProtKB-KW"/>
</dbReference>
<keyword evidence="9" id="KW-0229">DNA integration</keyword>
<dbReference type="Pfam" id="PF07727">
    <property type="entry name" value="RVT_2"/>
    <property type="match status" value="1"/>
</dbReference>
<organism evidence="18 19">
    <name type="scientific">Austropuccinia psidii MF-1</name>
    <dbReference type="NCBI Taxonomy" id="1389203"/>
    <lineage>
        <taxon>Eukaryota</taxon>
        <taxon>Fungi</taxon>
        <taxon>Dikarya</taxon>
        <taxon>Basidiomycota</taxon>
        <taxon>Pucciniomycotina</taxon>
        <taxon>Pucciniomycetes</taxon>
        <taxon>Pucciniales</taxon>
        <taxon>Sphaerophragmiaceae</taxon>
        <taxon>Austropuccinia</taxon>
    </lineage>
</organism>
<keyword evidence="11" id="KW-0808">Transferase</keyword>
<evidence type="ECO:0000256" key="12">
    <source>
        <dbReference type="ARBA" id="ARBA00023172"/>
    </source>
</evidence>
<dbReference type="InterPro" id="IPR012337">
    <property type="entry name" value="RNaseH-like_sf"/>
</dbReference>
<keyword evidence="5" id="KW-0255">Endonuclease</keyword>
<keyword evidence="4" id="KW-0479">Metal-binding</keyword>
<evidence type="ECO:0000256" key="2">
    <source>
        <dbReference type="ARBA" id="ARBA00022695"/>
    </source>
</evidence>
<dbReference type="InterPro" id="IPR001584">
    <property type="entry name" value="Integrase_cat-core"/>
</dbReference>
<dbReference type="SUPFAM" id="SSF53098">
    <property type="entry name" value="Ribonuclease H-like"/>
    <property type="match status" value="1"/>
</dbReference>
<keyword evidence="2" id="KW-0548">Nucleotidyltransferase</keyword>
<dbReference type="InterPro" id="IPR039537">
    <property type="entry name" value="Retrotran_Ty1/copia-like"/>
</dbReference>
<dbReference type="Pfam" id="PF25597">
    <property type="entry name" value="SH3_retrovirus"/>
    <property type="match status" value="1"/>
</dbReference>
<keyword evidence="6" id="KW-0378">Hydrolase</keyword>
<evidence type="ECO:0000256" key="4">
    <source>
        <dbReference type="ARBA" id="ARBA00022723"/>
    </source>
</evidence>
<evidence type="ECO:0000256" key="7">
    <source>
        <dbReference type="ARBA" id="ARBA00022842"/>
    </source>
</evidence>
<dbReference type="Gene3D" id="3.30.420.10">
    <property type="entry name" value="Ribonuclease H-like superfamily/Ribonuclease H"/>
    <property type="match status" value="1"/>
</dbReference>
<keyword evidence="3" id="KW-0540">Nuclease</keyword>
<comment type="catalytic activity">
    <reaction evidence="15">
        <text>DNA(n) + a 2'-deoxyribonucleoside 5'-triphosphate = DNA(n+1) + diphosphate</text>
        <dbReference type="Rhea" id="RHEA:22508"/>
        <dbReference type="Rhea" id="RHEA-COMP:17339"/>
        <dbReference type="Rhea" id="RHEA-COMP:17340"/>
        <dbReference type="ChEBI" id="CHEBI:33019"/>
        <dbReference type="ChEBI" id="CHEBI:61560"/>
        <dbReference type="ChEBI" id="CHEBI:173112"/>
        <dbReference type="EC" id="2.7.7.7"/>
    </reaction>
</comment>
<evidence type="ECO:0000256" key="10">
    <source>
        <dbReference type="ARBA" id="ARBA00022918"/>
    </source>
</evidence>
<evidence type="ECO:0000256" key="15">
    <source>
        <dbReference type="ARBA" id="ARBA00049244"/>
    </source>
</evidence>
<evidence type="ECO:0000256" key="3">
    <source>
        <dbReference type="ARBA" id="ARBA00022722"/>
    </source>
</evidence>
<evidence type="ECO:0000256" key="16">
    <source>
        <dbReference type="SAM" id="MobiDB-lite"/>
    </source>
</evidence>
<dbReference type="GO" id="GO:0015074">
    <property type="term" value="P:DNA integration"/>
    <property type="evidence" value="ECO:0007669"/>
    <property type="project" value="UniProtKB-KW"/>
</dbReference>
<keyword evidence="8" id="KW-0694">RNA-binding</keyword>
<comment type="caution">
    <text evidence="18">The sequence shown here is derived from an EMBL/GenBank/DDBJ whole genome shotgun (WGS) entry which is preliminary data.</text>
</comment>
<protein>
    <recommendedName>
        <fullName evidence="17">Integrase catalytic domain-containing protein</fullName>
    </recommendedName>
</protein>
<evidence type="ECO:0000256" key="14">
    <source>
        <dbReference type="ARBA" id="ARBA00048173"/>
    </source>
</evidence>
<dbReference type="OrthoDB" id="7691805at2759"/>
<evidence type="ECO:0000256" key="8">
    <source>
        <dbReference type="ARBA" id="ARBA00022884"/>
    </source>
</evidence>
<dbReference type="CDD" id="cd09272">
    <property type="entry name" value="RNase_HI_RT_Ty1"/>
    <property type="match status" value="1"/>
</dbReference>
<dbReference type="AlphaFoldDB" id="A0A9Q3BX76"/>
<dbReference type="GO" id="GO:0005634">
    <property type="term" value="C:nucleus"/>
    <property type="evidence" value="ECO:0007669"/>
    <property type="project" value="UniProtKB-ARBA"/>
</dbReference>
<keyword evidence="19" id="KW-1185">Reference proteome</keyword>
<evidence type="ECO:0000313" key="18">
    <source>
        <dbReference type="EMBL" id="MBW0473209.1"/>
    </source>
</evidence>
<evidence type="ECO:0000256" key="5">
    <source>
        <dbReference type="ARBA" id="ARBA00022759"/>
    </source>
</evidence>
<dbReference type="GO" id="GO:0003887">
    <property type="term" value="F:DNA-directed DNA polymerase activity"/>
    <property type="evidence" value="ECO:0007669"/>
    <property type="project" value="UniProtKB-KW"/>
</dbReference>
<reference evidence="18" key="1">
    <citation type="submission" date="2021-03" db="EMBL/GenBank/DDBJ databases">
        <title>Draft genome sequence of rust myrtle Austropuccinia psidii MF-1, a brazilian biotype.</title>
        <authorList>
            <person name="Quecine M.C."/>
            <person name="Pachon D.M.R."/>
            <person name="Bonatelli M.L."/>
            <person name="Correr F.H."/>
            <person name="Franceschini L.M."/>
            <person name="Leite T.F."/>
            <person name="Margarido G.R.A."/>
            <person name="Almeida C.A."/>
            <person name="Ferrarezi J.A."/>
            <person name="Labate C.A."/>
        </authorList>
    </citation>
    <scope>NUCLEOTIDE SEQUENCE</scope>
    <source>
        <strain evidence="18">MF-1</strain>
    </source>
</reference>
<gene>
    <name evidence="18" type="ORF">O181_012924</name>
</gene>
<sequence>MSQLPFKHSFKTTDHVLENVHLDLCGPFQTPSLAGAKYFLIIVNQLSGFITTKFLKNKNNFFNHFCNFKLSAENLQETKIKKITTDGGGEFVNKSFKNLCIDFGIEHIISLPYTPQHNPFSERNNCSVVEKARCILLQSKLPLRFWAEAVSTATFLCNLIPKHENSVTPHEIWFKSKPPLHKLRPFGCQTWVKIPKNFVTNEFASKTWDGILLGYENDVSSYWILRTHDQKIIISKHVIFDEVRFPLLPSHFQNNIKIFNAFPGLIQTSQDKSLNDQPKDNFHNIELISSDNEDEDSFVDELEQKPQRIRVIGPRHPTLISSDINSENMLPFHRRQPRMNTTKQICSIPNSFEEAMKSSNKEEWRLEIKKILNINKLNVWTLREKTYNDHPITSTWIFKEKRDDSGKTIEYMACLCTHGFHQIAGIDYQNTFAPTGRLSLLRTLISFASVSKYEFHQMDIRSAFLNAPLQEEICLEIPQGVEGNTKTQVLHLNKALYSLKQASLAWNKHLSSWLTSTGFRCSLADPCVFWRTGKAHLLLGLRVSHLHDGFALDQEHYINKLAEKYEINKLTPSNTPLKPHLQLSNHLSQFLEKPGLEHWNACLQVFRYLFNSKDICLTFKNHGFNHIKTYADADWGNNPIDRRSISGFTVSINSHLIALQSKKQQTVSHSTTEAEYKSLSNAAKETSWLLNLINEIQITSYPLEPLLLNDKKGAIDLALCEANHSRFKTKHMDIKFHFIRELLRNGRMLLKHVSTTSMNANFLTKSIGATGRCRASDRRSNASATLHHPRNPKTGDTMSGAKFRSPLARQKRSVGLKKASMLQGLLY</sequence>
<evidence type="ECO:0000259" key="17">
    <source>
        <dbReference type="PROSITE" id="PS50994"/>
    </source>
</evidence>
<name>A0A9Q3BX76_9BASI</name>
<dbReference type="Proteomes" id="UP000765509">
    <property type="component" value="Unassembled WGS sequence"/>
</dbReference>
<evidence type="ECO:0000256" key="13">
    <source>
        <dbReference type="ARBA" id="ARBA00023268"/>
    </source>
</evidence>
<dbReference type="GO" id="GO:0003723">
    <property type="term" value="F:RNA binding"/>
    <property type="evidence" value="ECO:0007669"/>
    <property type="project" value="UniProtKB-KW"/>
</dbReference>
<dbReference type="GO" id="GO:0003964">
    <property type="term" value="F:RNA-directed DNA polymerase activity"/>
    <property type="evidence" value="ECO:0007669"/>
    <property type="project" value="UniProtKB-KW"/>
</dbReference>
<evidence type="ECO:0000256" key="1">
    <source>
        <dbReference type="ARBA" id="ARBA00022578"/>
    </source>
</evidence>
<keyword evidence="10" id="KW-0695">RNA-directed DNA polymerase</keyword>
<dbReference type="PANTHER" id="PTHR42648:SF11">
    <property type="entry name" value="TRANSPOSON TY4-P GAG-POL POLYPROTEIN"/>
    <property type="match status" value="1"/>
</dbReference>
<evidence type="ECO:0000313" key="19">
    <source>
        <dbReference type="Proteomes" id="UP000765509"/>
    </source>
</evidence>
<dbReference type="PANTHER" id="PTHR42648">
    <property type="entry name" value="TRANSPOSASE, PUTATIVE-RELATED"/>
    <property type="match status" value="1"/>
</dbReference>
<keyword evidence="1" id="KW-0815">Transposition</keyword>
<dbReference type="GO" id="GO:0004519">
    <property type="term" value="F:endonuclease activity"/>
    <property type="evidence" value="ECO:0007669"/>
    <property type="project" value="UniProtKB-KW"/>
</dbReference>
<dbReference type="InterPro" id="IPR036397">
    <property type="entry name" value="RNaseH_sf"/>
</dbReference>
<dbReference type="GO" id="GO:0006310">
    <property type="term" value="P:DNA recombination"/>
    <property type="evidence" value="ECO:0007669"/>
    <property type="project" value="UniProtKB-KW"/>
</dbReference>
<dbReference type="PROSITE" id="PS50994">
    <property type="entry name" value="INTEGRASE"/>
    <property type="match status" value="1"/>
</dbReference>
<dbReference type="GO" id="GO:0032196">
    <property type="term" value="P:transposition"/>
    <property type="evidence" value="ECO:0007669"/>
    <property type="project" value="UniProtKB-KW"/>
</dbReference>
<dbReference type="InterPro" id="IPR057670">
    <property type="entry name" value="SH3_retrovirus"/>
</dbReference>
<evidence type="ECO:0000256" key="11">
    <source>
        <dbReference type="ARBA" id="ARBA00022932"/>
    </source>
</evidence>
<keyword evidence="11" id="KW-0239">DNA-directed DNA polymerase</keyword>
<proteinExistence type="predicted"/>
<accession>A0A9Q3BX76</accession>
<keyword evidence="12" id="KW-0233">DNA recombination</keyword>
<keyword evidence="13" id="KW-0511">Multifunctional enzyme</keyword>
<dbReference type="EMBL" id="AVOT02003328">
    <property type="protein sequence ID" value="MBW0473209.1"/>
    <property type="molecule type" value="Genomic_DNA"/>
</dbReference>
<dbReference type="GO" id="GO:0016787">
    <property type="term" value="F:hydrolase activity"/>
    <property type="evidence" value="ECO:0007669"/>
    <property type="project" value="UniProtKB-KW"/>
</dbReference>
<evidence type="ECO:0000256" key="9">
    <source>
        <dbReference type="ARBA" id="ARBA00022908"/>
    </source>
</evidence>
<evidence type="ECO:0000256" key="6">
    <source>
        <dbReference type="ARBA" id="ARBA00022801"/>
    </source>
</evidence>